<sequence length="223" mass="24182">MSDGVSEPPLSVKTGSSLTESVPDKVVLVGDVGVGKTSLFLRFKTGQFHQTTPSHNPRDGEHQKEWTLGTRKVSMTLFDTAGIERHMSTIPPTYFRWSKVVMLVYSIDDSDTFDSLTGWSENAISARVGGETLFVLVGNKLDLASERKVQKSRAVTYASNIDIDSDMVFEVSALSGEGMEHMFNTIAAKMGPALLQTPAQGGRHGEEGLVGGGRRPIKKCCTT</sequence>
<dbReference type="InterPro" id="IPR027417">
    <property type="entry name" value="P-loop_NTPase"/>
</dbReference>
<dbReference type="PROSITE" id="PS51419">
    <property type="entry name" value="RAB"/>
    <property type="match status" value="1"/>
</dbReference>
<dbReference type="Gene3D" id="3.40.50.300">
    <property type="entry name" value="P-loop containing nucleotide triphosphate hydrolases"/>
    <property type="match status" value="1"/>
</dbReference>
<reference evidence="3" key="1">
    <citation type="submission" date="2023-03" db="EMBL/GenBank/DDBJ databases">
        <authorList>
            <person name="Steffen K."/>
            <person name="Cardenas P."/>
        </authorList>
    </citation>
    <scope>NUCLEOTIDE SEQUENCE</scope>
</reference>
<proteinExistence type="inferred from homology"/>
<dbReference type="SMART" id="SM00175">
    <property type="entry name" value="RAB"/>
    <property type="match status" value="1"/>
</dbReference>
<evidence type="ECO:0000256" key="1">
    <source>
        <dbReference type="ARBA" id="ARBA00006270"/>
    </source>
</evidence>
<dbReference type="AlphaFoldDB" id="A0AA35W9P8"/>
<dbReference type="InterPro" id="IPR005225">
    <property type="entry name" value="Small_GTP-bd"/>
</dbReference>
<dbReference type="SMART" id="SM00173">
    <property type="entry name" value="RAS"/>
    <property type="match status" value="1"/>
</dbReference>
<dbReference type="InterPro" id="IPR001806">
    <property type="entry name" value="Small_GTPase"/>
</dbReference>
<comment type="similarity">
    <text evidence="1">Belongs to the small GTPase superfamily. Rab family.</text>
</comment>
<accession>A0AA35W9P8</accession>
<evidence type="ECO:0000313" key="3">
    <source>
        <dbReference type="EMBL" id="CAI8009221.1"/>
    </source>
</evidence>
<protein>
    <submittedName>
        <fullName evidence="3">Ras-related protein Rab-21</fullName>
    </submittedName>
</protein>
<dbReference type="NCBIfam" id="TIGR00231">
    <property type="entry name" value="small_GTP"/>
    <property type="match status" value="1"/>
</dbReference>
<keyword evidence="4" id="KW-1185">Reference proteome</keyword>
<dbReference type="GO" id="GO:0005525">
    <property type="term" value="F:GTP binding"/>
    <property type="evidence" value="ECO:0007669"/>
    <property type="project" value="InterPro"/>
</dbReference>
<dbReference type="SUPFAM" id="SSF52540">
    <property type="entry name" value="P-loop containing nucleoside triphosphate hydrolases"/>
    <property type="match status" value="1"/>
</dbReference>
<evidence type="ECO:0000256" key="2">
    <source>
        <dbReference type="ARBA" id="ARBA00022741"/>
    </source>
</evidence>
<gene>
    <name evidence="3" type="ORF">GBAR_LOCUS6230</name>
</gene>
<dbReference type="Pfam" id="PF00071">
    <property type="entry name" value="Ras"/>
    <property type="match status" value="1"/>
</dbReference>
<dbReference type="Proteomes" id="UP001174909">
    <property type="component" value="Unassembled WGS sequence"/>
</dbReference>
<keyword evidence="2" id="KW-0547">Nucleotide-binding</keyword>
<dbReference type="GO" id="GO:0003924">
    <property type="term" value="F:GTPase activity"/>
    <property type="evidence" value="ECO:0007669"/>
    <property type="project" value="InterPro"/>
</dbReference>
<dbReference type="PROSITE" id="PS51421">
    <property type="entry name" value="RAS"/>
    <property type="match status" value="1"/>
</dbReference>
<organism evidence="3 4">
    <name type="scientific">Geodia barretti</name>
    <name type="common">Barrett's horny sponge</name>
    <dbReference type="NCBI Taxonomy" id="519541"/>
    <lineage>
        <taxon>Eukaryota</taxon>
        <taxon>Metazoa</taxon>
        <taxon>Porifera</taxon>
        <taxon>Demospongiae</taxon>
        <taxon>Heteroscleromorpha</taxon>
        <taxon>Tetractinellida</taxon>
        <taxon>Astrophorina</taxon>
        <taxon>Geodiidae</taxon>
        <taxon>Geodia</taxon>
    </lineage>
</organism>
<name>A0AA35W9P8_GEOBA</name>
<dbReference type="PRINTS" id="PR00449">
    <property type="entry name" value="RASTRNSFRMNG"/>
</dbReference>
<evidence type="ECO:0000313" key="4">
    <source>
        <dbReference type="Proteomes" id="UP001174909"/>
    </source>
</evidence>
<dbReference type="PANTHER" id="PTHR47978">
    <property type="match status" value="1"/>
</dbReference>
<comment type="caution">
    <text evidence="3">The sequence shown here is derived from an EMBL/GenBank/DDBJ whole genome shotgun (WGS) entry which is preliminary data.</text>
</comment>
<dbReference type="EMBL" id="CASHTH010000934">
    <property type="protein sequence ID" value="CAI8009221.1"/>
    <property type="molecule type" value="Genomic_DNA"/>
</dbReference>
<dbReference type="CDD" id="cd00154">
    <property type="entry name" value="Rab"/>
    <property type="match status" value="1"/>
</dbReference>
<dbReference type="SMART" id="SM00174">
    <property type="entry name" value="RHO"/>
    <property type="match status" value="1"/>
</dbReference>